<dbReference type="PROSITE" id="PS50089">
    <property type="entry name" value="ZF_RING_2"/>
    <property type="match status" value="1"/>
</dbReference>
<dbReference type="PANTHER" id="PTHR12930:SF0">
    <property type="entry name" value="RING FINGER PROTEIN 113B"/>
    <property type="match status" value="1"/>
</dbReference>
<reference evidence="8 9" key="1">
    <citation type="journal article" date="2018" name="Mol. Biol. Evol.">
        <title>Analysis of the draft genome of the red seaweed Gracilariopsis chorda provides insights into genome size evolution in Rhodophyta.</title>
        <authorList>
            <person name="Lee J."/>
            <person name="Yang E.C."/>
            <person name="Graf L."/>
            <person name="Yang J.H."/>
            <person name="Qiu H."/>
            <person name="Zel Zion U."/>
            <person name="Chan C.X."/>
            <person name="Stephens T.G."/>
            <person name="Weber A.P.M."/>
            <person name="Boo G.H."/>
            <person name="Boo S.M."/>
            <person name="Kim K.M."/>
            <person name="Shin Y."/>
            <person name="Jung M."/>
            <person name="Lee S.J."/>
            <person name="Yim H.S."/>
            <person name="Lee J.H."/>
            <person name="Bhattacharya D."/>
            <person name="Yoon H.S."/>
        </authorList>
    </citation>
    <scope>NUCLEOTIDE SEQUENCE [LARGE SCALE GENOMIC DNA]</scope>
    <source>
        <strain evidence="8 9">SKKU-2015</strain>
        <tissue evidence="8">Whole body</tissue>
    </source>
</reference>
<dbReference type="InterPro" id="IPR017907">
    <property type="entry name" value="Znf_RING_CS"/>
</dbReference>
<dbReference type="GO" id="GO:0005684">
    <property type="term" value="C:U2-type spliceosomal complex"/>
    <property type="evidence" value="ECO:0007669"/>
    <property type="project" value="TreeGrafter"/>
</dbReference>
<keyword evidence="3 4" id="KW-0862">Zinc</keyword>
<keyword evidence="9" id="KW-1185">Reference proteome</keyword>
<evidence type="ECO:0000256" key="2">
    <source>
        <dbReference type="ARBA" id="ARBA00022771"/>
    </source>
</evidence>
<evidence type="ECO:0000256" key="5">
    <source>
        <dbReference type="SAM" id="MobiDB-lite"/>
    </source>
</evidence>
<dbReference type="GO" id="GO:0034247">
    <property type="term" value="P:snoRNA splicing"/>
    <property type="evidence" value="ECO:0007669"/>
    <property type="project" value="TreeGrafter"/>
</dbReference>
<keyword evidence="2 4" id="KW-0863">Zinc-finger</keyword>
<comment type="caution">
    <text evidence="8">The sequence shown here is derived from an EMBL/GenBank/DDBJ whole genome shotgun (WGS) entry which is preliminary data.</text>
</comment>
<dbReference type="InterPro" id="IPR013083">
    <property type="entry name" value="Znf_RING/FYVE/PHD"/>
</dbReference>
<evidence type="ECO:0000313" key="8">
    <source>
        <dbReference type="EMBL" id="PXF43687.1"/>
    </source>
</evidence>
<name>A0A2V3INQ6_9FLOR</name>
<dbReference type="OrthoDB" id="25761at2759"/>
<protein>
    <recommendedName>
        <fullName evidence="10">Pre-mRNA-splicing factor CWC24</fullName>
    </recommendedName>
</protein>
<feature type="zinc finger region" description="C3H1-type" evidence="4">
    <location>
        <begin position="119"/>
        <end position="147"/>
    </location>
</feature>
<feature type="compositionally biased region" description="Basic and acidic residues" evidence="5">
    <location>
        <begin position="37"/>
        <end position="48"/>
    </location>
</feature>
<dbReference type="InterPro" id="IPR001841">
    <property type="entry name" value="Znf_RING"/>
</dbReference>
<evidence type="ECO:0000256" key="3">
    <source>
        <dbReference type="ARBA" id="ARBA00022833"/>
    </source>
</evidence>
<feature type="compositionally biased region" description="Polar residues" evidence="5">
    <location>
        <begin position="73"/>
        <end position="83"/>
    </location>
</feature>
<feature type="compositionally biased region" description="Basic residues" evidence="5">
    <location>
        <begin position="21"/>
        <end position="36"/>
    </location>
</feature>
<dbReference type="AlphaFoldDB" id="A0A2V3INQ6"/>
<sequence>MTKLERSKESATPTRSTAGVFKKRARSGATKTRKRTRPVDDGETDSRVKLPQQKTKVAKKRNSSWQRELFSTGAESAPTQNATAERGDVGGDEAPPKTKKKAFGPMRAPAHLRASVRVDYQPDVCKDYKETGYCGFGDSCKFLHDRSDYKAGWQLERDWAEKEKRKRDALLRGENPNNEDANEKKEEYDEDGLPFACFLCREEFKSPIKTLCDHYFCEKCALARMEKDSTCPICKKQLRDTLNPAPKLIAKLQLKHGL</sequence>
<evidence type="ECO:0000313" key="9">
    <source>
        <dbReference type="Proteomes" id="UP000247409"/>
    </source>
</evidence>
<dbReference type="Proteomes" id="UP000247409">
    <property type="component" value="Unassembled WGS sequence"/>
</dbReference>
<dbReference type="SUPFAM" id="SSF57850">
    <property type="entry name" value="RING/U-box"/>
    <property type="match status" value="1"/>
</dbReference>
<organism evidence="8 9">
    <name type="scientific">Gracilariopsis chorda</name>
    <dbReference type="NCBI Taxonomy" id="448386"/>
    <lineage>
        <taxon>Eukaryota</taxon>
        <taxon>Rhodophyta</taxon>
        <taxon>Florideophyceae</taxon>
        <taxon>Rhodymeniophycidae</taxon>
        <taxon>Gracilariales</taxon>
        <taxon>Gracilariaceae</taxon>
        <taxon>Gracilariopsis</taxon>
    </lineage>
</organism>
<dbReference type="Pfam" id="PF00642">
    <property type="entry name" value="zf-CCCH"/>
    <property type="match status" value="1"/>
</dbReference>
<dbReference type="EMBL" id="NBIV01000115">
    <property type="protein sequence ID" value="PXF43687.1"/>
    <property type="molecule type" value="Genomic_DNA"/>
</dbReference>
<dbReference type="SMART" id="SM00356">
    <property type="entry name" value="ZnF_C3H1"/>
    <property type="match status" value="1"/>
</dbReference>
<dbReference type="PROSITE" id="PS00518">
    <property type="entry name" value="ZF_RING_1"/>
    <property type="match status" value="1"/>
</dbReference>
<dbReference type="Gene3D" id="4.10.1000.10">
    <property type="entry name" value="Zinc finger, CCCH-type"/>
    <property type="match status" value="1"/>
</dbReference>
<dbReference type="InterPro" id="IPR039971">
    <property type="entry name" value="CWC24-like"/>
</dbReference>
<feature type="region of interest" description="Disordered" evidence="5">
    <location>
        <begin position="1"/>
        <end position="104"/>
    </location>
</feature>
<dbReference type="Pfam" id="PF13923">
    <property type="entry name" value="zf-C3HC4_2"/>
    <property type="match status" value="1"/>
</dbReference>
<dbReference type="Gene3D" id="3.30.40.10">
    <property type="entry name" value="Zinc/RING finger domain, C3HC4 (zinc finger)"/>
    <property type="match status" value="1"/>
</dbReference>
<feature type="domain" description="C3H1-type" evidence="7">
    <location>
        <begin position="119"/>
        <end position="147"/>
    </location>
</feature>
<evidence type="ECO:0000256" key="4">
    <source>
        <dbReference type="PROSITE-ProRule" id="PRU00723"/>
    </source>
</evidence>
<proteinExistence type="predicted"/>
<evidence type="ECO:0000259" key="6">
    <source>
        <dbReference type="PROSITE" id="PS50089"/>
    </source>
</evidence>
<dbReference type="PANTHER" id="PTHR12930">
    <property type="entry name" value="ZINC FINGER PROTEIN 183"/>
    <property type="match status" value="1"/>
</dbReference>
<dbReference type="SMART" id="SM00184">
    <property type="entry name" value="RING"/>
    <property type="match status" value="1"/>
</dbReference>
<dbReference type="CDD" id="cd16539">
    <property type="entry name" value="RING-HC_RNF113A_B"/>
    <property type="match status" value="1"/>
</dbReference>
<dbReference type="InterPro" id="IPR036855">
    <property type="entry name" value="Znf_CCCH_sf"/>
</dbReference>
<evidence type="ECO:0008006" key="10">
    <source>
        <dbReference type="Google" id="ProtNLM"/>
    </source>
</evidence>
<dbReference type="InterPro" id="IPR000571">
    <property type="entry name" value="Znf_CCCH"/>
</dbReference>
<keyword evidence="1 4" id="KW-0479">Metal-binding</keyword>
<gene>
    <name evidence="8" type="ORF">BWQ96_06592</name>
</gene>
<evidence type="ECO:0000256" key="1">
    <source>
        <dbReference type="ARBA" id="ARBA00022723"/>
    </source>
</evidence>
<dbReference type="GO" id="GO:0008270">
    <property type="term" value="F:zinc ion binding"/>
    <property type="evidence" value="ECO:0007669"/>
    <property type="project" value="UniProtKB-KW"/>
</dbReference>
<evidence type="ECO:0000259" key="7">
    <source>
        <dbReference type="PROSITE" id="PS50103"/>
    </source>
</evidence>
<dbReference type="STRING" id="448386.A0A2V3INQ6"/>
<accession>A0A2V3INQ6</accession>
<dbReference type="SUPFAM" id="SSF90229">
    <property type="entry name" value="CCCH zinc finger"/>
    <property type="match status" value="1"/>
</dbReference>
<feature type="domain" description="RING-type" evidence="6">
    <location>
        <begin position="197"/>
        <end position="235"/>
    </location>
</feature>
<dbReference type="PROSITE" id="PS50103">
    <property type="entry name" value="ZF_C3H1"/>
    <property type="match status" value="1"/>
</dbReference>